<proteinExistence type="predicted"/>
<name>A0A0A8Z1H9_ARUDO</name>
<accession>A0A0A8Z1H9</accession>
<reference evidence="1" key="2">
    <citation type="journal article" date="2015" name="Data Brief">
        <title>Shoot transcriptome of the giant reed, Arundo donax.</title>
        <authorList>
            <person name="Barrero R.A."/>
            <person name="Guerrero F.D."/>
            <person name="Moolhuijzen P."/>
            <person name="Goolsby J.A."/>
            <person name="Tidwell J."/>
            <person name="Bellgard S.E."/>
            <person name="Bellgard M.I."/>
        </authorList>
    </citation>
    <scope>NUCLEOTIDE SEQUENCE</scope>
    <source>
        <tissue evidence="1">Shoot tissue taken approximately 20 cm above the soil surface</tissue>
    </source>
</reference>
<dbReference type="AlphaFoldDB" id="A0A0A8Z1H9"/>
<dbReference type="EMBL" id="GBRH01264631">
    <property type="protein sequence ID" value="JAD33264.1"/>
    <property type="molecule type" value="Transcribed_RNA"/>
</dbReference>
<protein>
    <submittedName>
        <fullName evidence="1">Uncharacterized protein</fullName>
    </submittedName>
</protein>
<sequence>MIIYRELFKQKSKQVTIEDMELQVALLKTFLDNQLDISSQQSFLYQVLMF</sequence>
<organism evidence="1">
    <name type="scientific">Arundo donax</name>
    <name type="common">Giant reed</name>
    <name type="synonym">Donax arundinaceus</name>
    <dbReference type="NCBI Taxonomy" id="35708"/>
    <lineage>
        <taxon>Eukaryota</taxon>
        <taxon>Viridiplantae</taxon>
        <taxon>Streptophyta</taxon>
        <taxon>Embryophyta</taxon>
        <taxon>Tracheophyta</taxon>
        <taxon>Spermatophyta</taxon>
        <taxon>Magnoliopsida</taxon>
        <taxon>Liliopsida</taxon>
        <taxon>Poales</taxon>
        <taxon>Poaceae</taxon>
        <taxon>PACMAD clade</taxon>
        <taxon>Arundinoideae</taxon>
        <taxon>Arundineae</taxon>
        <taxon>Arundo</taxon>
    </lineage>
</organism>
<evidence type="ECO:0000313" key="1">
    <source>
        <dbReference type="EMBL" id="JAD33264.1"/>
    </source>
</evidence>
<reference evidence="1" key="1">
    <citation type="submission" date="2014-09" db="EMBL/GenBank/DDBJ databases">
        <authorList>
            <person name="Magalhaes I.L.F."/>
            <person name="Oliveira U."/>
            <person name="Santos F.R."/>
            <person name="Vidigal T.H.D.A."/>
            <person name="Brescovit A.D."/>
            <person name="Santos A.J."/>
        </authorList>
    </citation>
    <scope>NUCLEOTIDE SEQUENCE</scope>
    <source>
        <tissue evidence="1">Shoot tissue taken approximately 20 cm above the soil surface</tissue>
    </source>
</reference>